<dbReference type="STRING" id="1408281.Epro_0468"/>
<evidence type="ECO:0000259" key="1">
    <source>
        <dbReference type="Pfam" id="PF00535"/>
    </source>
</evidence>
<dbReference type="PANTHER" id="PTHR48090:SF7">
    <property type="entry name" value="RFBJ PROTEIN"/>
    <property type="match status" value="1"/>
</dbReference>
<dbReference type="CDD" id="cd04179">
    <property type="entry name" value="DPM_DPG-synthase_like"/>
    <property type="match status" value="1"/>
</dbReference>
<gene>
    <name evidence="2" type="ORF">Epro_0468</name>
</gene>
<dbReference type="InterPro" id="IPR050256">
    <property type="entry name" value="Glycosyltransferase_2"/>
</dbReference>
<reference evidence="2 3" key="1">
    <citation type="submission" date="2014-09" db="EMBL/GenBank/DDBJ databases">
        <title>Complete genome sequence of Endomicrobium proavitum.</title>
        <authorList>
            <person name="Zheng H."/>
        </authorList>
    </citation>
    <scope>NUCLEOTIDE SEQUENCE [LARGE SCALE GENOMIC DNA]</scope>
    <source>
        <strain evidence="2 3">Rsa215</strain>
    </source>
</reference>
<accession>A0A0G3WIZ1</accession>
<dbReference type="EMBL" id="CP009498">
    <property type="protein sequence ID" value="AKL97847.1"/>
    <property type="molecule type" value="Genomic_DNA"/>
</dbReference>
<dbReference type="GO" id="GO:0016740">
    <property type="term" value="F:transferase activity"/>
    <property type="evidence" value="ECO:0007669"/>
    <property type="project" value="UniProtKB-KW"/>
</dbReference>
<dbReference type="InterPro" id="IPR001173">
    <property type="entry name" value="Glyco_trans_2-like"/>
</dbReference>
<dbReference type="OrthoDB" id="9806525at2"/>
<protein>
    <submittedName>
        <fullName evidence="2">Glycosyl transferase, group 2 family protein</fullName>
    </submittedName>
</protein>
<dbReference type="PANTHER" id="PTHR48090">
    <property type="entry name" value="UNDECAPRENYL-PHOSPHATE 4-DEOXY-4-FORMAMIDO-L-ARABINOSE TRANSFERASE-RELATED"/>
    <property type="match status" value="1"/>
</dbReference>
<dbReference type="Pfam" id="PF00535">
    <property type="entry name" value="Glycos_transf_2"/>
    <property type="match status" value="1"/>
</dbReference>
<dbReference type="SUPFAM" id="SSF53448">
    <property type="entry name" value="Nucleotide-diphospho-sugar transferases"/>
    <property type="match status" value="1"/>
</dbReference>
<keyword evidence="3" id="KW-1185">Reference proteome</keyword>
<dbReference type="Gene3D" id="3.90.550.10">
    <property type="entry name" value="Spore Coat Polysaccharide Biosynthesis Protein SpsA, Chain A"/>
    <property type="match status" value="1"/>
</dbReference>
<keyword evidence="2" id="KW-0808">Transferase</keyword>
<dbReference type="PATRIC" id="fig|1408281.3.peg.481"/>
<dbReference type="InterPro" id="IPR029044">
    <property type="entry name" value="Nucleotide-diphossugar_trans"/>
</dbReference>
<dbReference type="AlphaFoldDB" id="A0A0G3WIZ1"/>
<organism evidence="2 3">
    <name type="scientific">Endomicrobium proavitum</name>
    <dbReference type="NCBI Taxonomy" id="1408281"/>
    <lineage>
        <taxon>Bacteria</taxon>
        <taxon>Pseudomonadati</taxon>
        <taxon>Elusimicrobiota</taxon>
        <taxon>Endomicrobiia</taxon>
        <taxon>Endomicrobiales</taxon>
        <taxon>Endomicrobiaceae</taxon>
        <taxon>Endomicrobium</taxon>
    </lineage>
</organism>
<feature type="domain" description="Glycosyltransferase 2-like" evidence="1">
    <location>
        <begin position="8"/>
        <end position="170"/>
    </location>
</feature>
<name>A0A0G3WIZ1_9BACT</name>
<evidence type="ECO:0000313" key="2">
    <source>
        <dbReference type="EMBL" id="AKL97847.1"/>
    </source>
</evidence>
<dbReference type="RefSeq" id="WP_052570251.1">
    <property type="nucleotide sequence ID" value="NZ_CP009498.1"/>
</dbReference>
<proteinExistence type="predicted"/>
<dbReference type="Proteomes" id="UP000035337">
    <property type="component" value="Chromosome"/>
</dbReference>
<dbReference type="KEGG" id="epo:Epro_0468"/>
<sequence length="253" mass="28477">MKKNKVIIVMPAYNAAKTLKKTLDDIPKGSYDEIILVDDLSKDDTAEVAKNLGLKVISHDVNKGYGGNQKTCYKAALEDGADIVVMLHPDYQYDPRLVPFLAGLIADDVCDIMMANRIRTRKEALKGGMPFYKYFFNRCLTITENLVLGLNLGEYHTGYRAFSKKALETVRFELDSDDFVFDQHIIVQAAACGLRIGDIPVTAKYFKEASSINFIRSSKYGLETLLILFRFALHKLHILPQKIFKPKASGDKI</sequence>
<evidence type="ECO:0000313" key="3">
    <source>
        <dbReference type="Proteomes" id="UP000035337"/>
    </source>
</evidence>